<keyword evidence="2" id="KW-0479">Metal-binding</keyword>
<dbReference type="Proteomes" id="UP000678499">
    <property type="component" value="Unassembled WGS sequence"/>
</dbReference>
<dbReference type="OrthoDB" id="10257492at2759"/>
<reference evidence="5" key="1">
    <citation type="submission" date="2020-11" db="EMBL/GenBank/DDBJ databases">
        <authorList>
            <person name="Tran Van P."/>
        </authorList>
    </citation>
    <scope>NUCLEOTIDE SEQUENCE</scope>
</reference>
<evidence type="ECO:0000256" key="2">
    <source>
        <dbReference type="ARBA" id="ARBA00022723"/>
    </source>
</evidence>
<gene>
    <name evidence="5" type="ORF">NMOB1V02_LOCUS2246</name>
</gene>
<evidence type="ECO:0000256" key="1">
    <source>
        <dbReference type="ARBA" id="ARBA00022679"/>
    </source>
</evidence>
<dbReference type="EMBL" id="OA882284">
    <property type="protein sequence ID" value="CAD7274414.1"/>
    <property type="molecule type" value="Genomic_DNA"/>
</dbReference>
<dbReference type="InterPro" id="IPR008949">
    <property type="entry name" value="Isoprenoid_synthase_dom_sf"/>
</dbReference>
<evidence type="ECO:0000313" key="5">
    <source>
        <dbReference type="EMBL" id="CAD7274414.1"/>
    </source>
</evidence>
<feature type="region of interest" description="Disordered" evidence="4">
    <location>
        <begin position="147"/>
        <end position="167"/>
    </location>
</feature>
<keyword evidence="1" id="KW-0808">Transferase</keyword>
<dbReference type="SUPFAM" id="SSF48576">
    <property type="entry name" value="Terpenoid synthases"/>
    <property type="match status" value="1"/>
</dbReference>
<dbReference type="InterPro" id="IPR039702">
    <property type="entry name" value="FPS1-like"/>
</dbReference>
<dbReference type="GO" id="GO:0045337">
    <property type="term" value="P:farnesyl diphosphate biosynthetic process"/>
    <property type="evidence" value="ECO:0007669"/>
    <property type="project" value="TreeGrafter"/>
</dbReference>
<evidence type="ECO:0000256" key="4">
    <source>
        <dbReference type="SAM" id="MobiDB-lite"/>
    </source>
</evidence>
<dbReference type="GO" id="GO:0004161">
    <property type="term" value="F:dimethylallyltranstransferase activity"/>
    <property type="evidence" value="ECO:0007669"/>
    <property type="project" value="TreeGrafter"/>
</dbReference>
<dbReference type="GO" id="GO:0046872">
    <property type="term" value="F:metal ion binding"/>
    <property type="evidence" value="ECO:0007669"/>
    <property type="project" value="UniProtKB-KW"/>
</dbReference>
<dbReference type="Gene3D" id="1.10.600.10">
    <property type="entry name" value="Farnesyl Diphosphate Synthase"/>
    <property type="match status" value="1"/>
</dbReference>
<evidence type="ECO:0000256" key="3">
    <source>
        <dbReference type="ARBA" id="ARBA00022842"/>
    </source>
</evidence>
<protein>
    <submittedName>
        <fullName evidence="5">Uncharacterized protein</fullName>
    </submittedName>
</protein>
<dbReference type="EMBL" id="CAJPEX010000247">
    <property type="protein sequence ID" value="CAG0914566.1"/>
    <property type="molecule type" value="Genomic_DNA"/>
</dbReference>
<dbReference type="GO" id="GO:0005737">
    <property type="term" value="C:cytoplasm"/>
    <property type="evidence" value="ECO:0007669"/>
    <property type="project" value="TreeGrafter"/>
</dbReference>
<keyword evidence="3" id="KW-0460">Magnesium</keyword>
<accession>A0A7R9BHJ0</accession>
<dbReference type="AlphaFoldDB" id="A0A7R9BHJ0"/>
<dbReference type="PANTHER" id="PTHR11525">
    <property type="entry name" value="FARNESYL-PYROPHOSPHATE SYNTHETASE"/>
    <property type="match status" value="1"/>
</dbReference>
<keyword evidence="6" id="KW-1185">Reference proteome</keyword>
<dbReference type="PANTHER" id="PTHR11525:SF0">
    <property type="entry name" value="FARNESYL PYROPHOSPHATE SYNTHASE"/>
    <property type="match status" value="1"/>
</dbReference>
<dbReference type="GO" id="GO:0004337">
    <property type="term" value="F:(2E,6E)-farnesyl diphosphate synthase activity"/>
    <property type="evidence" value="ECO:0007669"/>
    <property type="project" value="TreeGrafter"/>
</dbReference>
<feature type="region of interest" description="Disordered" evidence="4">
    <location>
        <begin position="1"/>
        <end position="24"/>
    </location>
</feature>
<organism evidence="5">
    <name type="scientific">Notodromas monacha</name>
    <dbReference type="NCBI Taxonomy" id="399045"/>
    <lineage>
        <taxon>Eukaryota</taxon>
        <taxon>Metazoa</taxon>
        <taxon>Ecdysozoa</taxon>
        <taxon>Arthropoda</taxon>
        <taxon>Crustacea</taxon>
        <taxon>Oligostraca</taxon>
        <taxon>Ostracoda</taxon>
        <taxon>Podocopa</taxon>
        <taxon>Podocopida</taxon>
        <taxon>Cypridocopina</taxon>
        <taxon>Cypridoidea</taxon>
        <taxon>Cyprididae</taxon>
        <taxon>Notodromas</taxon>
    </lineage>
</organism>
<proteinExistence type="predicted"/>
<name>A0A7R9BHJ0_9CRUS</name>
<sequence>MDELPETISPPPKPNREERESNNVIKARLRQKLAAIVPPSDEEEVIEQIENRQSSKIRDLISANFNEASEQRSTFLPSVKPKLDPRASVESNRPNNQLKKFTVERSVVQEPVQPLPSAEATAQKVDAANETINLKEGSRFEIQLPDEPKTVTSSNPKPKVTFTEPTPLPNKVEINSSILEENVSPEMDAEDMVREAIALKWIRMEAHFREIALQCAEQLTETHDYLNPQNWHLYLSYTTSSSSGFAAYSFARSLAARESEDKELFELRAASIGLSADCLFHAKVKKPFVQVVEAKPKSALDYWKMLKDSIGVGFRSGVHREEVCCEETLEAWFASQELVGMHSRSHPMFGRLLGMQFEAKSRIILAGKMEREVMAKSWEKLTLATFLDIIHLGAIFAGFEYPVFSCILLSNYPPSVLETETLLMVIRDIGEYLLIRHHYSNVFDSSIADPRICSVRSGRLSWPLAVAVEHADVTQLSVLRRCYGSDDPLAVLKVKAVFEDIGVPGKFVEWERAARAHCWRGIQQISEEKLVTALQLFFEEPFLALTHRYSAVLDDIINQYSDEKTVTDSNASFD</sequence>
<evidence type="ECO:0000313" key="6">
    <source>
        <dbReference type="Proteomes" id="UP000678499"/>
    </source>
</evidence>